<evidence type="ECO:0000313" key="4">
    <source>
        <dbReference type="Proteomes" id="UP000032300"/>
    </source>
</evidence>
<feature type="transmembrane region" description="Helical" evidence="2">
    <location>
        <begin position="41"/>
        <end position="59"/>
    </location>
</feature>
<accession>A0A7U4J9R8</accession>
<gene>
    <name evidence="3" type="ORF">TS85_15240</name>
</gene>
<dbReference type="EMBL" id="CP010836">
    <property type="protein sequence ID" value="AJP72843.1"/>
    <property type="molecule type" value="Genomic_DNA"/>
</dbReference>
<evidence type="ECO:0000313" key="3">
    <source>
        <dbReference type="EMBL" id="AJP72843.1"/>
    </source>
</evidence>
<evidence type="ECO:0000256" key="2">
    <source>
        <dbReference type="SAM" id="Phobius"/>
    </source>
</evidence>
<evidence type="ECO:0000256" key="1">
    <source>
        <dbReference type="SAM" id="MobiDB-lite"/>
    </source>
</evidence>
<protein>
    <submittedName>
        <fullName evidence="3">Uncharacterized protein</fullName>
    </submittedName>
</protein>
<reference evidence="3 4" key="2">
    <citation type="submission" date="2015-02" db="EMBL/GenBank/DDBJ databases">
        <title>The complete genome of Sphingomonas hengshuiensis sp. WHSC-8 isolated from soil of Hengshui Lake.</title>
        <authorList>
            <person name="Wei S."/>
            <person name="Guo J."/>
            <person name="Su C."/>
            <person name="Wu R."/>
            <person name="Zhang Z."/>
            <person name="Liang K."/>
            <person name="Li H."/>
            <person name="Wang T."/>
            <person name="Liu H."/>
            <person name="Zhang C."/>
            <person name="Li Z."/>
            <person name="Wang Q."/>
            <person name="Meng J."/>
        </authorList>
    </citation>
    <scope>NUCLEOTIDE SEQUENCE [LARGE SCALE GENOMIC DNA]</scope>
    <source>
        <strain evidence="3 4">WHSC-8</strain>
    </source>
</reference>
<keyword evidence="4" id="KW-1185">Reference proteome</keyword>
<proteinExistence type="predicted"/>
<reference evidence="3 4" key="1">
    <citation type="journal article" date="2015" name="Int. J. Syst. Evol. Microbiol.">
        <title>Sphingomonas hengshuiensis sp. nov., isolated from lake wetland.</title>
        <authorList>
            <person name="Wei S."/>
            <person name="Wang T."/>
            <person name="Liu H."/>
            <person name="Zhang C."/>
            <person name="Guo J."/>
            <person name="Wang Q."/>
            <person name="Liang K."/>
            <person name="Zhang Z."/>
        </authorList>
    </citation>
    <scope>NUCLEOTIDE SEQUENCE [LARGE SCALE GENOMIC DNA]</scope>
    <source>
        <strain evidence="3 4">WHSC-8</strain>
    </source>
</reference>
<dbReference type="KEGG" id="sphi:TS85_15240"/>
<dbReference type="AlphaFoldDB" id="A0A7U4J9R8"/>
<sequence length="190" mass="19974">MLASLALAMPAQAQDHGRGGHGPDRGHHGGRHHRDKDADTGGLILGALVVGGLVALVSGEKKRRERQAMYHADYVAPVDGRDAAPAYPPGSPVADIPAPNAAEYDGLYDEEAAQDRCAVAAESQAQNYARLARVTGISEHRWNGKSWVVKGKVELADSYADTARPTYAFRCALKAGSEPVVTIAGLGPDA</sequence>
<keyword evidence="2" id="KW-0812">Transmembrane</keyword>
<feature type="compositionally biased region" description="Basic and acidic residues" evidence="1">
    <location>
        <begin position="15"/>
        <end position="27"/>
    </location>
</feature>
<feature type="region of interest" description="Disordered" evidence="1">
    <location>
        <begin position="8"/>
        <end position="38"/>
    </location>
</feature>
<name>A0A7U4J9R8_9SPHN</name>
<dbReference type="Proteomes" id="UP000032300">
    <property type="component" value="Chromosome"/>
</dbReference>
<keyword evidence="2" id="KW-0472">Membrane</keyword>
<organism evidence="3 4">
    <name type="scientific">Sphingomonas hengshuiensis</name>
    <dbReference type="NCBI Taxonomy" id="1609977"/>
    <lineage>
        <taxon>Bacteria</taxon>
        <taxon>Pseudomonadati</taxon>
        <taxon>Pseudomonadota</taxon>
        <taxon>Alphaproteobacteria</taxon>
        <taxon>Sphingomonadales</taxon>
        <taxon>Sphingomonadaceae</taxon>
        <taxon>Sphingomonas</taxon>
    </lineage>
</organism>
<keyword evidence="2" id="KW-1133">Transmembrane helix</keyword>